<sequence length="53" mass="6049">MRHAVIALVATWSQNLAYRGHGADLMRVFKEDTKVTAASRSRRSRWRSRCGST</sequence>
<evidence type="ECO:0000313" key="2">
    <source>
        <dbReference type="Proteomes" id="UP000325690"/>
    </source>
</evidence>
<proteinExistence type="predicted"/>
<evidence type="ECO:0000313" key="1">
    <source>
        <dbReference type="EMBL" id="KAB7758592.1"/>
    </source>
</evidence>
<keyword evidence="2" id="KW-1185">Reference proteome</keyword>
<protein>
    <submittedName>
        <fullName evidence="1">Uncharacterized protein</fullName>
    </submittedName>
</protein>
<organism evidence="1 2">
    <name type="scientific">Mycolicibacterium phlei DSM 43239 = CCUG 21000</name>
    <dbReference type="NCBI Taxonomy" id="1226750"/>
    <lineage>
        <taxon>Bacteria</taxon>
        <taxon>Bacillati</taxon>
        <taxon>Actinomycetota</taxon>
        <taxon>Actinomycetes</taxon>
        <taxon>Mycobacteriales</taxon>
        <taxon>Mycobacteriaceae</taxon>
        <taxon>Mycolicibacterium</taxon>
    </lineage>
</organism>
<accession>A0A5N5V9H6</accession>
<name>A0A5N5V9H6_MYCPH</name>
<dbReference type="AlphaFoldDB" id="A0A5N5V9H6"/>
<reference evidence="1 2" key="1">
    <citation type="submission" date="2012-10" db="EMBL/GenBank/DDBJ databases">
        <title>The draft sequence of the Mycobacterium pheli genome.</title>
        <authorList>
            <person name="Pettersson B.M.F."/>
            <person name="Das S."/>
            <person name="Dasgupta S."/>
            <person name="Bhattacharya A."/>
            <person name="Kirsebom L.A."/>
        </authorList>
    </citation>
    <scope>NUCLEOTIDE SEQUENCE [LARGE SCALE GENOMIC DNA]</scope>
    <source>
        <strain evidence="1 2">CCUG 21000</strain>
    </source>
</reference>
<dbReference type="Proteomes" id="UP000325690">
    <property type="component" value="Unassembled WGS sequence"/>
</dbReference>
<comment type="caution">
    <text evidence="1">The sequence shown here is derived from an EMBL/GenBank/DDBJ whole genome shotgun (WGS) entry which is preliminary data.</text>
</comment>
<dbReference type="EMBL" id="ANBP01000005">
    <property type="protein sequence ID" value="KAB7758592.1"/>
    <property type="molecule type" value="Genomic_DNA"/>
</dbReference>
<gene>
    <name evidence="1" type="ORF">MPHL21000_05915</name>
</gene>